<dbReference type="Proteomes" id="UP000216021">
    <property type="component" value="Unassembled WGS sequence"/>
</dbReference>
<comment type="caution">
    <text evidence="2">The sequence shown here is derived from an EMBL/GenBank/DDBJ whole genome shotgun (WGS) entry which is preliminary data.</text>
</comment>
<evidence type="ECO:0000313" key="3">
    <source>
        <dbReference type="Proteomes" id="UP000216021"/>
    </source>
</evidence>
<proteinExistence type="predicted"/>
<evidence type="ECO:0000313" key="2">
    <source>
        <dbReference type="EMBL" id="OMQ22265.1"/>
    </source>
</evidence>
<dbReference type="EMBL" id="MOXD01000006">
    <property type="protein sequence ID" value="OMQ22265.1"/>
    <property type="molecule type" value="Genomic_DNA"/>
</dbReference>
<accession>A0A1S8CJ35</accession>
<reference evidence="2 3" key="1">
    <citation type="submission" date="2016-11" db="EMBL/GenBank/DDBJ databases">
        <title>Rahnella oryzae sp. nov., isolated from rice root.</title>
        <authorList>
            <person name="Zhang X.-X."/>
            <person name="Zhang J."/>
        </authorList>
    </citation>
    <scope>NUCLEOTIDE SEQUENCE [LARGE SCALE GENOMIC DNA]</scope>
    <source>
        <strain evidence="2 3">J11-6</strain>
    </source>
</reference>
<dbReference type="STRING" id="2034155.BMI79_12175"/>
<dbReference type="Pfam" id="PF22479">
    <property type="entry name" value="Pam3_gp18"/>
    <property type="match status" value="1"/>
</dbReference>
<feature type="domain" description="Cyanophage baseplate Pam3 plug gp18" evidence="1">
    <location>
        <begin position="4"/>
        <end position="100"/>
    </location>
</feature>
<keyword evidence="3" id="KW-1185">Reference proteome</keyword>
<sequence>MGVMIEIALTADNQRFRITLRGIEYQMTLLWRDMAGWILDVASSTGADIVNGIPLVTGTNLLQPYRHLGLNGALVVASDVDIYAVPTKENLGSGGHLYFIAN</sequence>
<protein>
    <recommendedName>
        <fullName evidence="1">Cyanophage baseplate Pam3 plug gp18 domain-containing protein</fullName>
    </recommendedName>
</protein>
<name>A0A1S8CJ35_9GAMM</name>
<organism evidence="2 3">
    <name type="scientific">Serratia oryzae</name>
    <dbReference type="NCBI Taxonomy" id="2034155"/>
    <lineage>
        <taxon>Bacteria</taxon>
        <taxon>Pseudomonadati</taxon>
        <taxon>Pseudomonadota</taxon>
        <taxon>Gammaproteobacteria</taxon>
        <taxon>Enterobacterales</taxon>
        <taxon>Yersiniaceae</taxon>
        <taxon>Serratia</taxon>
    </lineage>
</organism>
<evidence type="ECO:0000259" key="1">
    <source>
        <dbReference type="Pfam" id="PF22479"/>
    </source>
</evidence>
<dbReference type="AlphaFoldDB" id="A0A1S8CJ35"/>
<gene>
    <name evidence="2" type="ORF">BMI79_12175</name>
</gene>
<dbReference type="InterPro" id="IPR054252">
    <property type="entry name" value="Pam3_gp18"/>
</dbReference>